<dbReference type="AlphaFoldDB" id="A0A6M8HRP3"/>
<keyword evidence="2 6" id="KW-1003">Cell membrane</keyword>
<accession>A0A6M8HRP3</accession>
<dbReference type="EMBL" id="CP053708">
    <property type="protein sequence ID" value="QKE91153.1"/>
    <property type="molecule type" value="Genomic_DNA"/>
</dbReference>
<protein>
    <recommendedName>
        <fullName evidence="6">TVP38/TMEM64 family membrane protein</fullName>
    </recommendedName>
</protein>
<feature type="transmembrane region" description="Helical" evidence="6">
    <location>
        <begin position="212"/>
        <end position="230"/>
    </location>
</feature>
<feature type="region of interest" description="Disordered" evidence="7">
    <location>
        <begin position="1"/>
        <end position="20"/>
    </location>
</feature>
<sequence length="238" mass="25097">MSLPRSATPSSEPADVAGSGHPAGRLIKSILPLLVLLLLGLLLRHLPGTHGGLLPTVSMLRHGLAGRLLFLLAGTVVCAVGMPRQVVCFAGGIAYGLLPGLLLSSVATVAGCLFGFLWARLAARDWARRRLEQRAGGWLARLDRFVSKHPFSAILTIRLLPIGSSLALNLAAGVLEVRTLPFLAATILGTLPQTLIFTLLGSGTRIGHTVQVVLAVMLFVASGCVGIILMRRRDTVRG</sequence>
<gene>
    <name evidence="9" type="ORF">HN018_14855</name>
</gene>
<evidence type="ECO:0000256" key="3">
    <source>
        <dbReference type="ARBA" id="ARBA00022692"/>
    </source>
</evidence>
<name>A0A6M8HRP3_9PROT</name>
<evidence type="ECO:0000256" key="6">
    <source>
        <dbReference type="RuleBase" id="RU366058"/>
    </source>
</evidence>
<organism evidence="9 10">
    <name type="scientific">Lichenicola cladoniae</name>
    <dbReference type="NCBI Taxonomy" id="1484109"/>
    <lineage>
        <taxon>Bacteria</taxon>
        <taxon>Pseudomonadati</taxon>
        <taxon>Pseudomonadota</taxon>
        <taxon>Alphaproteobacteria</taxon>
        <taxon>Acetobacterales</taxon>
        <taxon>Acetobacteraceae</taxon>
        <taxon>Lichenicola</taxon>
    </lineage>
</organism>
<feature type="transmembrane region" description="Helical" evidence="6">
    <location>
        <begin position="151"/>
        <end position="174"/>
    </location>
</feature>
<dbReference type="Pfam" id="PF09335">
    <property type="entry name" value="VTT_dom"/>
    <property type="match status" value="1"/>
</dbReference>
<dbReference type="KEGG" id="lck:HN018_14855"/>
<dbReference type="PANTHER" id="PTHR12677:SF59">
    <property type="entry name" value="GOLGI APPARATUS MEMBRANE PROTEIN TVP38-RELATED"/>
    <property type="match status" value="1"/>
</dbReference>
<dbReference type="InterPro" id="IPR032816">
    <property type="entry name" value="VTT_dom"/>
</dbReference>
<evidence type="ECO:0000256" key="1">
    <source>
        <dbReference type="ARBA" id="ARBA00004651"/>
    </source>
</evidence>
<proteinExistence type="inferred from homology"/>
<dbReference type="PANTHER" id="PTHR12677">
    <property type="entry name" value="GOLGI APPARATUS MEMBRANE PROTEIN TVP38-RELATED"/>
    <property type="match status" value="1"/>
</dbReference>
<comment type="similarity">
    <text evidence="6">Belongs to the TVP38/TMEM64 family.</text>
</comment>
<evidence type="ECO:0000259" key="8">
    <source>
        <dbReference type="Pfam" id="PF09335"/>
    </source>
</evidence>
<dbReference type="GO" id="GO:0005886">
    <property type="term" value="C:plasma membrane"/>
    <property type="evidence" value="ECO:0007669"/>
    <property type="project" value="UniProtKB-SubCell"/>
</dbReference>
<keyword evidence="5 6" id="KW-0472">Membrane</keyword>
<feature type="transmembrane region" description="Helical" evidence="6">
    <location>
        <begin position="64"/>
        <end position="82"/>
    </location>
</feature>
<feature type="transmembrane region" description="Helical" evidence="6">
    <location>
        <begin position="94"/>
        <end position="119"/>
    </location>
</feature>
<feature type="transmembrane region" description="Helical" evidence="6">
    <location>
        <begin position="180"/>
        <end position="200"/>
    </location>
</feature>
<dbReference type="Proteomes" id="UP000500767">
    <property type="component" value="Chromosome"/>
</dbReference>
<evidence type="ECO:0000313" key="9">
    <source>
        <dbReference type="EMBL" id="QKE91153.1"/>
    </source>
</evidence>
<feature type="domain" description="VTT" evidence="8">
    <location>
        <begin position="83"/>
        <end position="202"/>
    </location>
</feature>
<dbReference type="RefSeq" id="WP_171833325.1">
    <property type="nucleotide sequence ID" value="NZ_CP053708.1"/>
</dbReference>
<feature type="transmembrane region" description="Helical" evidence="6">
    <location>
        <begin position="26"/>
        <end position="43"/>
    </location>
</feature>
<evidence type="ECO:0000256" key="7">
    <source>
        <dbReference type="SAM" id="MobiDB-lite"/>
    </source>
</evidence>
<reference evidence="9 10" key="1">
    <citation type="journal article" date="2014" name="World J. Microbiol. Biotechnol.">
        <title>Biodiversity and physiological characteristics of Antarctic and Arctic lichens-associated bacteria.</title>
        <authorList>
            <person name="Lee Y.M."/>
            <person name="Kim E.H."/>
            <person name="Lee H.K."/>
            <person name="Hong S.G."/>
        </authorList>
    </citation>
    <scope>NUCLEOTIDE SEQUENCE [LARGE SCALE GENOMIC DNA]</scope>
    <source>
        <strain evidence="9 10">PAMC 26569</strain>
    </source>
</reference>
<feature type="compositionally biased region" description="Polar residues" evidence="7">
    <location>
        <begin position="1"/>
        <end position="11"/>
    </location>
</feature>
<evidence type="ECO:0000256" key="4">
    <source>
        <dbReference type="ARBA" id="ARBA00022989"/>
    </source>
</evidence>
<evidence type="ECO:0000256" key="2">
    <source>
        <dbReference type="ARBA" id="ARBA00022475"/>
    </source>
</evidence>
<keyword evidence="3 6" id="KW-0812">Transmembrane</keyword>
<evidence type="ECO:0000256" key="5">
    <source>
        <dbReference type="ARBA" id="ARBA00023136"/>
    </source>
</evidence>
<evidence type="ECO:0000313" key="10">
    <source>
        <dbReference type="Proteomes" id="UP000500767"/>
    </source>
</evidence>
<keyword evidence="10" id="KW-1185">Reference proteome</keyword>
<dbReference type="InterPro" id="IPR015414">
    <property type="entry name" value="TMEM64"/>
</dbReference>
<keyword evidence="4 6" id="KW-1133">Transmembrane helix</keyword>
<comment type="subcellular location">
    <subcellularLocation>
        <location evidence="1 6">Cell membrane</location>
        <topology evidence="1 6">Multi-pass membrane protein</topology>
    </subcellularLocation>
</comment>